<dbReference type="PANTHER" id="PTHR11444:SF1">
    <property type="entry name" value="FUMARATE HYDRATASE, MITOCHONDRIAL"/>
    <property type="match status" value="1"/>
</dbReference>
<dbReference type="InterPro" id="IPR018951">
    <property type="entry name" value="Fumarase_C_C"/>
</dbReference>
<dbReference type="FunFam" id="1.20.200.10:FF:000001">
    <property type="entry name" value="Fumarate hydratase, mitochondrial"/>
    <property type="match status" value="1"/>
</dbReference>
<dbReference type="GO" id="GO:0005739">
    <property type="term" value="C:mitochondrion"/>
    <property type="evidence" value="ECO:0007669"/>
    <property type="project" value="TreeGrafter"/>
</dbReference>
<name>A0A915PI06_9BILA</name>
<dbReference type="NCBIfam" id="TIGR00979">
    <property type="entry name" value="fumC_II"/>
    <property type="match status" value="1"/>
</dbReference>
<dbReference type="SUPFAM" id="SSF48557">
    <property type="entry name" value="L-aspartase-like"/>
    <property type="match status" value="1"/>
</dbReference>
<dbReference type="FunFam" id="1.10.40.30:FF:000002">
    <property type="entry name" value="Fumarate hydratase class II"/>
    <property type="match status" value="1"/>
</dbReference>
<protein>
    <recommendedName>
        <fullName evidence="2">fumarate hydratase</fullName>
        <ecNumber evidence="2">4.2.1.2</ecNumber>
    </recommendedName>
</protein>
<sequence length="523" mass="56403">MLLVNGGRLGNIYGVSGSGNTITAIRAVYSVVTRNMATKIRKERDTFGELQVPADRYYGAQTARSMMNFKIGGPEERMPLPVIHAFGILKKAAALVNKEYGLDQKIVDAIVKAAGDAKMQVGVFIDSLNELNLIRIYYEVIAGKLDDHFPLVVWQTGSGTQSNMNVNEVISNRAIEMLGGELGSKKPVHPNDHVNMSQSSNDTYPTAMHIAVAREVNSRLLPSLQQLFDSIQRKAKEFESIIKIGRTHTQDAVPLTLGQEFGGYAQQIENGIARVKDTLPRLYMLAAGGTAVGTGLNTRIGFAEKVAAKVAELTGLPFVTAPNKFEALAAHDAMVEVHGALNTVAASLMKIANDIRFLGSGPRCGLGELSLPENEPGSSIMPGKVNPTQCEAVTMVAAQVFGNQVAVTVGGSNGHFELNVFKPMIVRNVLQSTRLIADASVSFSVNCVDGIKANKENIAKILRESLMLVTALNPHIGYDNAAKIAKTAHKNGTTLKEEAINLGILTAEQFDEWVRPEKMLAPK</sequence>
<evidence type="ECO:0000313" key="6">
    <source>
        <dbReference type="Proteomes" id="UP000887581"/>
    </source>
</evidence>
<dbReference type="EC" id="4.2.1.2" evidence="2"/>
<dbReference type="PRINTS" id="PR00145">
    <property type="entry name" value="ARGSUCLYASE"/>
</dbReference>
<dbReference type="Gene3D" id="1.10.40.30">
    <property type="entry name" value="Fumarase/aspartase (C-terminal domain)"/>
    <property type="match status" value="1"/>
</dbReference>
<dbReference type="PRINTS" id="PR00149">
    <property type="entry name" value="FUMRATELYASE"/>
</dbReference>
<dbReference type="GO" id="GO:0006099">
    <property type="term" value="P:tricarboxylic acid cycle"/>
    <property type="evidence" value="ECO:0007669"/>
    <property type="project" value="InterPro"/>
</dbReference>
<evidence type="ECO:0000313" key="7">
    <source>
        <dbReference type="WBParaSite" id="sdigi.contig182.g5778.t1"/>
    </source>
</evidence>
<dbReference type="Pfam" id="PF10415">
    <property type="entry name" value="FumaraseC_C"/>
    <property type="match status" value="1"/>
</dbReference>
<evidence type="ECO:0000259" key="4">
    <source>
        <dbReference type="Pfam" id="PF00206"/>
    </source>
</evidence>
<dbReference type="CDD" id="cd01362">
    <property type="entry name" value="Fumarase_classII"/>
    <property type="match status" value="1"/>
</dbReference>
<evidence type="ECO:0000256" key="3">
    <source>
        <dbReference type="ARBA" id="ARBA00023239"/>
    </source>
</evidence>
<keyword evidence="3" id="KW-0456">Lyase</keyword>
<evidence type="ECO:0000259" key="5">
    <source>
        <dbReference type="Pfam" id="PF10415"/>
    </source>
</evidence>
<dbReference type="InterPro" id="IPR020557">
    <property type="entry name" value="Fumarate_lyase_CS"/>
</dbReference>
<dbReference type="InterPro" id="IPR008948">
    <property type="entry name" value="L-Aspartase-like"/>
</dbReference>
<dbReference type="AlphaFoldDB" id="A0A915PI06"/>
<reference evidence="7" key="1">
    <citation type="submission" date="2022-11" db="UniProtKB">
        <authorList>
            <consortium name="WormBaseParasite"/>
        </authorList>
    </citation>
    <scope>IDENTIFICATION</scope>
</reference>
<dbReference type="GO" id="GO:0004333">
    <property type="term" value="F:fumarate hydratase activity"/>
    <property type="evidence" value="ECO:0007669"/>
    <property type="project" value="UniProtKB-EC"/>
</dbReference>
<comment type="similarity">
    <text evidence="1">Belongs to the class-II fumarase/aspartase family. Fumarase subfamily.</text>
</comment>
<dbReference type="GO" id="GO:0006108">
    <property type="term" value="P:malate metabolic process"/>
    <property type="evidence" value="ECO:0007669"/>
    <property type="project" value="TreeGrafter"/>
</dbReference>
<dbReference type="PROSITE" id="PS00163">
    <property type="entry name" value="FUMARATE_LYASES"/>
    <property type="match status" value="1"/>
</dbReference>
<dbReference type="GO" id="GO:0006106">
    <property type="term" value="P:fumarate metabolic process"/>
    <property type="evidence" value="ECO:0007669"/>
    <property type="project" value="InterPro"/>
</dbReference>
<dbReference type="InterPro" id="IPR022761">
    <property type="entry name" value="Fumarate_lyase_N"/>
</dbReference>
<dbReference type="Pfam" id="PF00206">
    <property type="entry name" value="Lyase_1"/>
    <property type="match status" value="1"/>
</dbReference>
<feature type="domain" description="Fumarate lyase N-terminal" evidence="4">
    <location>
        <begin position="48"/>
        <end position="402"/>
    </location>
</feature>
<dbReference type="HAMAP" id="MF_00743">
    <property type="entry name" value="FumaraseC"/>
    <property type="match status" value="1"/>
</dbReference>
<proteinExistence type="inferred from homology"/>
<dbReference type="Gene3D" id="1.20.200.10">
    <property type="entry name" value="Fumarase/aspartase (Central domain)"/>
    <property type="match status" value="1"/>
</dbReference>
<dbReference type="InterPro" id="IPR024083">
    <property type="entry name" value="Fumarase/histidase_N"/>
</dbReference>
<evidence type="ECO:0000256" key="2">
    <source>
        <dbReference type="ARBA" id="ARBA00012921"/>
    </source>
</evidence>
<organism evidence="6 7">
    <name type="scientific">Setaria digitata</name>
    <dbReference type="NCBI Taxonomy" id="48799"/>
    <lineage>
        <taxon>Eukaryota</taxon>
        <taxon>Metazoa</taxon>
        <taxon>Ecdysozoa</taxon>
        <taxon>Nematoda</taxon>
        <taxon>Chromadorea</taxon>
        <taxon>Rhabditida</taxon>
        <taxon>Spirurina</taxon>
        <taxon>Spiruromorpha</taxon>
        <taxon>Filarioidea</taxon>
        <taxon>Setariidae</taxon>
        <taxon>Setaria</taxon>
    </lineage>
</organism>
<dbReference type="Gene3D" id="1.10.275.10">
    <property type="entry name" value="Fumarase/aspartase (N-terminal domain)"/>
    <property type="match status" value="1"/>
</dbReference>
<dbReference type="InterPro" id="IPR000362">
    <property type="entry name" value="Fumarate_lyase_fam"/>
</dbReference>
<dbReference type="PANTHER" id="PTHR11444">
    <property type="entry name" value="ASPARTATEAMMONIA/ARGININOSUCCINATE/ADENYLOSUCCINATE LYASE"/>
    <property type="match status" value="1"/>
</dbReference>
<dbReference type="WBParaSite" id="sdigi.contig182.g5778.t1">
    <property type="protein sequence ID" value="sdigi.contig182.g5778.t1"/>
    <property type="gene ID" value="sdigi.contig182.g5778"/>
</dbReference>
<dbReference type="Proteomes" id="UP000887581">
    <property type="component" value="Unplaced"/>
</dbReference>
<evidence type="ECO:0000256" key="1">
    <source>
        <dbReference type="ARBA" id="ARBA00009084"/>
    </source>
</evidence>
<dbReference type="InterPro" id="IPR005677">
    <property type="entry name" value="Fum_hydII"/>
</dbReference>
<keyword evidence="6" id="KW-1185">Reference proteome</keyword>
<accession>A0A915PI06</accession>
<feature type="domain" description="Fumarase C C-terminal" evidence="5">
    <location>
        <begin position="468"/>
        <end position="520"/>
    </location>
</feature>